<dbReference type="FunFam" id="3.80.10.10:FF:000383">
    <property type="entry name" value="Leucine-rich repeat receptor protein kinase EMS1"/>
    <property type="match status" value="1"/>
</dbReference>
<dbReference type="AlphaFoldDB" id="A0A6A1WC72"/>
<reference evidence="6" key="3">
    <citation type="submission" date="2019-09" db="EMBL/GenBank/DDBJ databases">
        <authorList>
            <person name="Gao Z."/>
        </authorList>
    </citation>
    <scope>NUCLEOTIDE SEQUENCE</scope>
    <source>
        <tissue evidence="6">Leaves</tissue>
    </source>
</reference>
<sequence>MLPEYLFLFMIFSFSCFLLLTFAEAKLPQEEVDVLQEITSTLGATYWKLDGDSCEIQTVGVTLEPPRNSESSIGCDCHFENNTVCHVLPKVTIQFAMYYRVLKGYSLPGMLPPQLVKLHYLREISVLVNRLSGGIPKELGNITTLTYLSLEANQFSGTLPPELGNLVNLQTLILSSNNLTGSLPTTFARLRNLTDFRINDNNFGGQLPEFVQYWKLLTRLRISDINGSYQDFPVLRNISGIVRLVLRNCKISGEIPAYIWTMKNLEMFLEKSTIYADKGA</sequence>
<feature type="signal peptide" evidence="4">
    <location>
        <begin position="1"/>
        <end position="25"/>
    </location>
</feature>
<dbReference type="PANTHER" id="PTHR48006">
    <property type="entry name" value="LEUCINE-RICH REPEAT-CONTAINING PROTEIN DDB_G0281931-RELATED"/>
    <property type="match status" value="1"/>
</dbReference>
<keyword evidence="2" id="KW-0433">Leucine-rich repeat</keyword>
<dbReference type="GO" id="GO:0004674">
    <property type="term" value="F:protein serine/threonine kinase activity"/>
    <property type="evidence" value="ECO:0007669"/>
    <property type="project" value="TreeGrafter"/>
</dbReference>
<evidence type="ECO:0000313" key="8">
    <source>
        <dbReference type="Proteomes" id="UP000516437"/>
    </source>
</evidence>
<dbReference type="GO" id="GO:0016020">
    <property type="term" value="C:membrane"/>
    <property type="evidence" value="ECO:0007669"/>
    <property type="project" value="UniProtKB-SubCell"/>
</dbReference>
<feature type="domain" description="Disease resistance R13L4/SHOC-2-like LRR" evidence="5">
    <location>
        <begin position="113"/>
        <end position="230"/>
    </location>
</feature>
<keyword evidence="6" id="KW-0808">Transferase</keyword>
<dbReference type="Pfam" id="PF23598">
    <property type="entry name" value="LRR_14"/>
    <property type="match status" value="1"/>
</dbReference>
<organism evidence="6 8">
    <name type="scientific">Morella rubra</name>
    <name type="common">Chinese bayberry</name>
    <dbReference type="NCBI Taxonomy" id="262757"/>
    <lineage>
        <taxon>Eukaryota</taxon>
        <taxon>Viridiplantae</taxon>
        <taxon>Streptophyta</taxon>
        <taxon>Embryophyta</taxon>
        <taxon>Tracheophyta</taxon>
        <taxon>Spermatophyta</taxon>
        <taxon>Magnoliopsida</taxon>
        <taxon>eudicotyledons</taxon>
        <taxon>Gunneridae</taxon>
        <taxon>Pentapetalae</taxon>
        <taxon>rosids</taxon>
        <taxon>fabids</taxon>
        <taxon>Fagales</taxon>
        <taxon>Myricaceae</taxon>
        <taxon>Morella</taxon>
    </lineage>
</organism>
<accession>A0A6A1WC72</accession>
<dbReference type="InterPro" id="IPR032675">
    <property type="entry name" value="LRR_dom_sf"/>
</dbReference>
<keyword evidence="3" id="KW-0677">Repeat</keyword>
<feature type="chain" id="PRO_5036163201" evidence="4">
    <location>
        <begin position="26"/>
        <end position="280"/>
    </location>
</feature>
<dbReference type="PANTHER" id="PTHR48006:SF72">
    <property type="entry name" value="LRR RECEPTOR-LIKE SERINE_THREONINE-PROTEIN KINASE RFK1-RELATED"/>
    <property type="match status" value="1"/>
</dbReference>
<gene>
    <name evidence="7" type="ORF">CJ030_MR2G000217</name>
    <name evidence="6" type="ORF">CJ030_MR2G000218</name>
</gene>
<evidence type="ECO:0000313" key="7">
    <source>
        <dbReference type="EMBL" id="KAB1221558.1"/>
    </source>
</evidence>
<evidence type="ECO:0000313" key="6">
    <source>
        <dbReference type="EMBL" id="KAB1221557.1"/>
    </source>
</evidence>
<keyword evidence="4" id="KW-0732">Signal</keyword>
<name>A0A6A1WC72_9ROSI</name>
<dbReference type="OrthoDB" id="1867350at2759"/>
<protein>
    <submittedName>
        <fullName evidence="6">Putative LRR receptor-like serine/threonine-protein kinase RFK1</fullName>
    </submittedName>
</protein>
<comment type="caution">
    <text evidence="6">The sequence shown here is derived from an EMBL/GenBank/DDBJ whole genome shotgun (WGS) entry which is preliminary data.</text>
</comment>
<evidence type="ECO:0000256" key="2">
    <source>
        <dbReference type="ARBA" id="ARBA00022614"/>
    </source>
</evidence>
<dbReference type="EMBL" id="RXIC02000020">
    <property type="protein sequence ID" value="KAB1221558.1"/>
    <property type="molecule type" value="Genomic_DNA"/>
</dbReference>
<evidence type="ECO:0000259" key="5">
    <source>
        <dbReference type="Pfam" id="PF23598"/>
    </source>
</evidence>
<dbReference type="InterPro" id="IPR051824">
    <property type="entry name" value="LRR_Rcpt-Like_S/T_Kinase"/>
</dbReference>
<keyword evidence="6" id="KW-0675">Receptor</keyword>
<dbReference type="Proteomes" id="UP000516437">
    <property type="component" value="Chromosome 2"/>
</dbReference>
<dbReference type="EMBL" id="RXIC02000020">
    <property type="protein sequence ID" value="KAB1221557.1"/>
    <property type="molecule type" value="Genomic_DNA"/>
</dbReference>
<evidence type="ECO:0000256" key="4">
    <source>
        <dbReference type="SAM" id="SignalP"/>
    </source>
</evidence>
<reference evidence="6 8" key="2">
    <citation type="journal article" date="2019" name="Plant Biotechnol. J.">
        <title>The red bayberry genome and genetic basis of sex determination.</title>
        <authorList>
            <person name="Jia H.M."/>
            <person name="Jia H.J."/>
            <person name="Cai Q.L."/>
            <person name="Wang Y."/>
            <person name="Zhao H.B."/>
            <person name="Yang W.F."/>
            <person name="Wang G.Y."/>
            <person name="Li Y.H."/>
            <person name="Zhan D.L."/>
            <person name="Shen Y.T."/>
            <person name="Niu Q.F."/>
            <person name="Chang L."/>
            <person name="Qiu J."/>
            <person name="Zhao L."/>
            <person name="Xie H.B."/>
            <person name="Fu W.Y."/>
            <person name="Jin J."/>
            <person name="Li X.W."/>
            <person name="Jiao Y."/>
            <person name="Zhou C.C."/>
            <person name="Tu T."/>
            <person name="Chai C.Y."/>
            <person name="Gao J.L."/>
            <person name="Fan L.J."/>
            <person name="van de Weg E."/>
            <person name="Wang J.Y."/>
            <person name="Gao Z.S."/>
        </authorList>
    </citation>
    <scope>NUCLEOTIDE SEQUENCE [LARGE SCALE GENOMIC DNA]</scope>
    <source>
        <tissue evidence="6">Leaves</tissue>
    </source>
</reference>
<dbReference type="Gene3D" id="3.80.10.10">
    <property type="entry name" value="Ribonuclease Inhibitor"/>
    <property type="match status" value="1"/>
</dbReference>
<proteinExistence type="predicted"/>
<dbReference type="SUPFAM" id="SSF52058">
    <property type="entry name" value="L domain-like"/>
    <property type="match status" value="1"/>
</dbReference>
<dbReference type="InterPro" id="IPR055414">
    <property type="entry name" value="LRR_R13L4/SHOC2-like"/>
</dbReference>
<evidence type="ECO:0000256" key="3">
    <source>
        <dbReference type="ARBA" id="ARBA00022737"/>
    </source>
</evidence>
<reference evidence="6" key="1">
    <citation type="submission" date="2018-07" db="EMBL/GenBank/DDBJ databases">
        <authorList>
            <person name="Gao Z.-S."/>
            <person name="Jia H.-M."/>
            <person name="Jia H.-J."/>
            <person name="Cai Q.-L."/>
            <person name="Wang Y."/>
            <person name="Zhao H.-B."/>
        </authorList>
    </citation>
    <scope>NUCLEOTIDE SEQUENCE</scope>
    <source>
        <tissue evidence="6">Leaves</tissue>
    </source>
</reference>
<comment type="subcellular location">
    <subcellularLocation>
        <location evidence="1">Membrane</location>
        <topology evidence="1">Single-pass type I membrane protein</topology>
    </subcellularLocation>
</comment>
<keyword evidence="8" id="KW-1185">Reference proteome</keyword>
<evidence type="ECO:0000256" key="1">
    <source>
        <dbReference type="ARBA" id="ARBA00004479"/>
    </source>
</evidence>
<keyword evidence="6" id="KW-0418">Kinase</keyword>